<organism evidence="1">
    <name type="scientific">Panicum hallii</name>
    <dbReference type="NCBI Taxonomy" id="206008"/>
    <lineage>
        <taxon>Eukaryota</taxon>
        <taxon>Viridiplantae</taxon>
        <taxon>Streptophyta</taxon>
        <taxon>Embryophyta</taxon>
        <taxon>Tracheophyta</taxon>
        <taxon>Spermatophyta</taxon>
        <taxon>Magnoliopsida</taxon>
        <taxon>Liliopsida</taxon>
        <taxon>Poales</taxon>
        <taxon>Poaceae</taxon>
        <taxon>PACMAD clade</taxon>
        <taxon>Panicoideae</taxon>
        <taxon>Panicodae</taxon>
        <taxon>Paniceae</taxon>
        <taxon>Panicinae</taxon>
        <taxon>Panicum</taxon>
        <taxon>Panicum sect. Panicum</taxon>
    </lineage>
</organism>
<protein>
    <submittedName>
        <fullName evidence="1">Uncharacterized protein</fullName>
    </submittedName>
</protein>
<dbReference type="Proteomes" id="UP000243499">
    <property type="component" value="Chromosome 9"/>
</dbReference>
<proteinExistence type="predicted"/>
<name>A0A2T8I1J5_9POAL</name>
<dbReference type="Gramene" id="PVH31499">
    <property type="protein sequence ID" value="PVH31499"/>
    <property type="gene ID" value="PAHAL_9G162100"/>
</dbReference>
<reference evidence="1" key="1">
    <citation type="submission" date="2018-04" db="EMBL/GenBank/DDBJ databases">
        <title>WGS assembly of Panicum hallii.</title>
        <authorList>
            <person name="Lovell J."/>
            <person name="Jenkins J."/>
            <person name="Lowry D."/>
            <person name="Mamidi S."/>
            <person name="Sreedasyam A."/>
            <person name="Weng X."/>
            <person name="Barry K."/>
            <person name="Bonette J."/>
            <person name="Campitelli B."/>
            <person name="Daum C."/>
            <person name="Gordon S."/>
            <person name="Gould B."/>
            <person name="Lipzen A."/>
            <person name="Macqueen A."/>
            <person name="Palacio-Mejia J."/>
            <person name="Plott C."/>
            <person name="Shakirov E."/>
            <person name="Shu S."/>
            <person name="Yoshinaga Y."/>
            <person name="Zane M."/>
            <person name="Rokhsar D."/>
            <person name="Grimwood J."/>
            <person name="Schmutz J."/>
            <person name="Juenger T."/>
        </authorList>
    </citation>
    <scope>NUCLEOTIDE SEQUENCE [LARGE SCALE GENOMIC DNA]</scope>
    <source>
        <strain evidence="1">FIL2</strain>
    </source>
</reference>
<dbReference type="AlphaFoldDB" id="A0A2T8I1J5"/>
<accession>A0A2T8I1J5</accession>
<gene>
    <name evidence="1" type="ORF">PAHAL_9G162100</name>
</gene>
<dbReference type="EMBL" id="CM008054">
    <property type="protein sequence ID" value="PVH31499.1"/>
    <property type="molecule type" value="Genomic_DNA"/>
</dbReference>
<sequence>MNGCRPTRRIGGDSRVENVAGVERAKAPLRSCEYVSVDQRLAGSTPCVAGIRRAVEVAGRCVCWHSAVGKGRDKPGSQAAADFLLLVSSRAGGSCQSRAASLRGDSRGWSWHWGLWFSNDHHVPDAILSLSRPRCASTSSVGMGTRKDLVDASTQCPASEEYHFASPGATSSATPSHQRLHFAAYPKMQRRPGI</sequence>
<evidence type="ECO:0000313" key="1">
    <source>
        <dbReference type="EMBL" id="PVH31499.1"/>
    </source>
</evidence>